<name>A0ABN2NJL1_9PSEU</name>
<evidence type="ECO:0000256" key="1">
    <source>
        <dbReference type="ARBA" id="ARBA00022729"/>
    </source>
</evidence>
<keyword evidence="1" id="KW-0732">Signal</keyword>
<evidence type="ECO:0000313" key="6">
    <source>
        <dbReference type="EMBL" id="GAA1871974.1"/>
    </source>
</evidence>
<sequence>MRVGKDGLGFELVPDWEQTSPDRPHPDVAGVSVNSRGEVHLFCRAECPVLVHDRDGKFLRSWGSGEFTMPRGPHGIHIDAQDFVYLVDETGHMVSKYTPDGEPVYRLGTGEPSDTGHDGALGDPGSGITRPGPPFNRPTNVATHPVEGLYAADGYGNARVHHFDPADGRLLDSWGTLGQGPGQFLVPHGIIVHRDGRVFVADRENDRIQIFSPDGVWQASWTGLQRPCDLWIDGDGLVYVAEFPRLVGVGRPSGRVVNVDEPARVCVLSPEGEVLLRWGGEDIAAPGNFVAPHSICVDQEGSIYVAEVTHILGVRTGRVAAGTHTIQKFARI</sequence>
<protein>
    <submittedName>
        <fullName evidence="6">Peptidyl-alpha-hydroxyglycine alpha-amidating lyase family protein</fullName>
    </submittedName>
</protein>
<dbReference type="Gene3D" id="2.120.10.30">
    <property type="entry name" value="TolB, C-terminal domain"/>
    <property type="match status" value="1"/>
</dbReference>
<dbReference type="Pfam" id="PF01436">
    <property type="entry name" value="NHL"/>
    <property type="match status" value="1"/>
</dbReference>
<keyword evidence="6" id="KW-0456">Lyase</keyword>
<feature type="region of interest" description="Disordered" evidence="5">
    <location>
        <begin position="109"/>
        <end position="142"/>
    </location>
</feature>
<proteinExistence type="predicted"/>
<gene>
    <name evidence="6" type="ORF">GCM10009836_61080</name>
</gene>
<dbReference type="PANTHER" id="PTHR10680">
    <property type="entry name" value="PEPTIDYL-GLYCINE ALPHA-AMIDATING MONOOXYGENASE"/>
    <property type="match status" value="1"/>
</dbReference>
<dbReference type="SUPFAM" id="SSF63829">
    <property type="entry name" value="Calcium-dependent phosphotriesterase"/>
    <property type="match status" value="1"/>
</dbReference>
<comment type="caution">
    <text evidence="6">The sequence shown here is derived from an EMBL/GenBank/DDBJ whole genome shotgun (WGS) entry which is preliminary data.</text>
</comment>
<evidence type="ECO:0000256" key="2">
    <source>
        <dbReference type="ARBA" id="ARBA00022737"/>
    </source>
</evidence>
<accession>A0ABN2NJL1</accession>
<dbReference type="CDD" id="cd14958">
    <property type="entry name" value="NHL_PAL_like"/>
    <property type="match status" value="1"/>
</dbReference>
<dbReference type="Proteomes" id="UP001500449">
    <property type="component" value="Unassembled WGS sequence"/>
</dbReference>
<reference evidence="6 7" key="1">
    <citation type="journal article" date="2019" name="Int. J. Syst. Evol. Microbiol.">
        <title>The Global Catalogue of Microorganisms (GCM) 10K type strain sequencing project: providing services to taxonomists for standard genome sequencing and annotation.</title>
        <authorList>
            <consortium name="The Broad Institute Genomics Platform"/>
            <consortium name="The Broad Institute Genome Sequencing Center for Infectious Disease"/>
            <person name="Wu L."/>
            <person name="Ma J."/>
        </authorList>
    </citation>
    <scope>NUCLEOTIDE SEQUENCE [LARGE SCALE GENOMIC DNA]</scope>
    <source>
        <strain evidence="6 7">JCM 16009</strain>
    </source>
</reference>
<evidence type="ECO:0000256" key="3">
    <source>
        <dbReference type="ARBA" id="ARBA00023180"/>
    </source>
</evidence>
<evidence type="ECO:0000256" key="4">
    <source>
        <dbReference type="PROSITE-ProRule" id="PRU00504"/>
    </source>
</evidence>
<feature type="repeat" description="NHL" evidence="4">
    <location>
        <begin position="175"/>
        <end position="214"/>
    </location>
</feature>
<keyword evidence="3" id="KW-0325">Glycoprotein</keyword>
<dbReference type="InterPro" id="IPR001258">
    <property type="entry name" value="NHL_repeat"/>
</dbReference>
<organism evidence="6 7">
    <name type="scientific">Pseudonocardia ailaonensis</name>
    <dbReference type="NCBI Taxonomy" id="367279"/>
    <lineage>
        <taxon>Bacteria</taxon>
        <taxon>Bacillati</taxon>
        <taxon>Actinomycetota</taxon>
        <taxon>Actinomycetes</taxon>
        <taxon>Pseudonocardiales</taxon>
        <taxon>Pseudonocardiaceae</taxon>
        <taxon>Pseudonocardia</taxon>
    </lineage>
</organism>
<dbReference type="RefSeq" id="WP_344424933.1">
    <property type="nucleotide sequence ID" value="NZ_BAAAQK010000025.1"/>
</dbReference>
<evidence type="ECO:0000313" key="7">
    <source>
        <dbReference type="Proteomes" id="UP001500449"/>
    </source>
</evidence>
<dbReference type="GO" id="GO:0016829">
    <property type="term" value="F:lyase activity"/>
    <property type="evidence" value="ECO:0007669"/>
    <property type="project" value="UniProtKB-KW"/>
</dbReference>
<keyword evidence="7" id="KW-1185">Reference proteome</keyword>
<dbReference type="PANTHER" id="PTHR10680:SF38">
    <property type="entry name" value="BLL1368 PROTEIN"/>
    <property type="match status" value="1"/>
</dbReference>
<evidence type="ECO:0000256" key="5">
    <source>
        <dbReference type="SAM" id="MobiDB-lite"/>
    </source>
</evidence>
<keyword evidence="2" id="KW-0677">Repeat</keyword>
<dbReference type="PROSITE" id="PS51125">
    <property type="entry name" value="NHL"/>
    <property type="match status" value="1"/>
</dbReference>
<dbReference type="InterPro" id="IPR011042">
    <property type="entry name" value="6-blade_b-propeller_TolB-like"/>
</dbReference>
<dbReference type="EMBL" id="BAAAQK010000025">
    <property type="protein sequence ID" value="GAA1871974.1"/>
    <property type="molecule type" value="Genomic_DNA"/>
</dbReference>